<reference evidence="1" key="2">
    <citation type="journal article" date="2024" name="Plant">
        <title>Genomic evolution and insights into agronomic trait innovations of Sesamum species.</title>
        <authorList>
            <person name="Miao H."/>
            <person name="Wang L."/>
            <person name="Qu L."/>
            <person name="Liu H."/>
            <person name="Sun Y."/>
            <person name="Le M."/>
            <person name="Wang Q."/>
            <person name="Wei S."/>
            <person name="Zheng Y."/>
            <person name="Lin W."/>
            <person name="Duan Y."/>
            <person name="Cao H."/>
            <person name="Xiong S."/>
            <person name="Wang X."/>
            <person name="Wei L."/>
            <person name="Li C."/>
            <person name="Ma Q."/>
            <person name="Ju M."/>
            <person name="Zhao R."/>
            <person name="Li G."/>
            <person name="Mu C."/>
            <person name="Tian Q."/>
            <person name="Mei H."/>
            <person name="Zhang T."/>
            <person name="Gao T."/>
            <person name="Zhang H."/>
        </authorList>
    </citation>
    <scope>NUCLEOTIDE SEQUENCE</scope>
    <source>
        <strain evidence="1">G02</strain>
    </source>
</reference>
<name>A0AAW2T6H5_SESRA</name>
<accession>A0AAW2T6H5</accession>
<comment type="caution">
    <text evidence="1">The sequence shown here is derived from an EMBL/GenBank/DDBJ whole genome shotgun (WGS) entry which is preliminary data.</text>
</comment>
<protein>
    <recommendedName>
        <fullName evidence="2">Reverse transcriptase domain-containing protein</fullName>
    </recommendedName>
</protein>
<reference evidence="1" key="1">
    <citation type="submission" date="2020-06" db="EMBL/GenBank/DDBJ databases">
        <authorList>
            <person name="Li T."/>
            <person name="Hu X."/>
            <person name="Zhang T."/>
            <person name="Song X."/>
            <person name="Zhang H."/>
            <person name="Dai N."/>
            <person name="Sheng W."/>
            <person name="Hou X."/>
            <person name="Wei L."/>
        </authorList>
    </citation>
    <scope>NUCLEOTIDE SEQUENCE</scope>
    <source>
        <strain evidence="1">G02</strain>
        <tissue evidence="1">Leaf</tissue>
    </source>
</reference>
<sequence>MLCVTTVSHSFLLNGEEFGLVKPGRGLRHGVSLSLYLFLFCAEVLSLLVSQAKQKGEIHGVSISRHAPLVSHLLLADDTLIFSQASVDAMACIKRIGDNGACLGSENKFRQIFHGVKNVTQSSKEHLAAILGVAIEDKPAKYLGLPTVVGRSKREVFDGIKIEFGVKKCTAPSFTWCSLLHSRDLLVAGFQWRVGKGQSMTLKGVPWLPRPDTFQLIFQSRTLPGDAKVADLINAQIE</sequence>
<evidence type="ECO:0008006" key="2">
    <source>
        <dbReference type="Google" id="ProtNLM"/>
    </source>
</evidence>
<dbReference type="AlphaFoldDB" id="A0AAW2T6H5"/>
<proteinExistence type="predicted"/>
<gene>
    <name evidence="1" type="ORF">Sradi_2337000</name>
</gene>
<organism evidence="1">
    <name type="scientific">Sesamum radiatum</name>
    <name type="common">Black benniseed</name>
    <dbReference type="NCBI Taxonomy" id="300843"/>
    <lineage>
        <taxon>Eukaryota</taxon>
        <taxon>Viridiplantae</taxon>
        <taxon>Streptophyta</taxon>
        <taxon>Embryophyta</taxon>
        <taxon>Tracheophyta</taxon>
        <taxon>Spermatophyta</taxon>
        <taxon>Magnoliopsida</taxon>
        <taxon>eudicotyledons</taxon>
        <taxon>Gunneridae</taxon>
        <taxon>Pentapetalae</taxon>
        <taxon>asterids</taxon>
        <taxon>lamiids</taxon>
        <taxon>Lamiales</taxon>
        <taxon>Pedaliaceae</taxon>
        <taxon>Sesamum</taxon>
    </lineage>
</organism>
<evidence type="ECO:0000313" key="1">
    <source>
        <dbReference type="EMBL" id="KAL0399937.1"/>
    </source>
</evidence>
<dbReference type="EMBL" id="JACGWJ010000009">
    <property type="protein sequence ID" value="KAL0399937.1"/>
    <property type="molecule type" value="Genomic_DNA"/>
</dbReference>